<evidence type="ECO:0000256" key="2">
    <source>
        <dbReference type="ARBA" id="ARBA00023125"/>
    </source>
</evidence>
<reference evidence="5 6" key="1">
    <citation type="submission" date="2023-07" db="EMBL/GenBank/DDBJ databases">
        <title>Genomic Encyclopedia of Type Strains, Phase IV (KMG-IV): sequencing the most valuable type-strain genomes for metagenomic binning, comparative biology and taxonomic classification.</title>
        <authorList>
            <person name="Goeker M."/>
        </authorList>
    </citation>
    <scope>NUCLEOTIDE SEQUENCE [LARGE SCALE GENOMIC DNA]</scope>
    <source>
        <strain evidence="5 6">DSM 19013</strain>
    </source>
</reference>
<gene>
    <name evidence="5" type="ORF">QO012_004210</name>
</gene>
<dbReference type="Gene3D" id="1.10.10.10">
    <property type="entry name" value="Winged helix-like DNA-binding domain superfamily/Winged helix DNA-binding domain"/>
    <property type="match status" value="1"/>
</dbReference>
<dbReference type="PRINTS" id="PR00035">
    <property type="entry name" value="HTHGNTR"/>
</dbReference>
<dbReference type="SMART" id="SM00895">
    <property type="entry name" value="FCD"/>
    <property type="match status" value="1"/>
</dbReference>
<proteinExistence type="predicted"/>
<dbReference type="Pfam" id="PF00392">
    <property type="entry name" value="GntR"/>
    <property type="match status" value="1"/>
</dbReference>
<evidence type="ECO:0000259" key="4">
    <source>
        <dbReference type="PROSITE" id="PS50949"/>
    </source>
</evidence>
<protein>
    <submittedName>
        <fullName evidence="5">DNA-binding FadR family transcriptional regulator</fullName>
    </submittedName>
</protein>
<dbReference type="SMART" id="SM00345">
    <property type="entry name" value="HTH_GNTR"/>
    <property type="match status" value="1"/>
</dbReference>
<feature type="domain" description="HTH gntR-type" evidence="4">
    <location>
        <begin position="30"/>
        <end position="98"/>
    </location>
</feature>
<dbReference type="InterPro" id="IPR000524">
    <property type="entry name" value="Tscrpt_reg_HTH_GntR"/>
</dbReference>
<dbReference type="InterPro" id="IPR008920">
    <property type="entry name" value="TF_FadR/GntR_C"/>
</dbReference>
<dbReference type="CDD" id="cd07377">
    <property type="entry name" value="WHTH_GntR"/>
    <property type="match status" value="1"/>
</dbReference>
<keyword evidence="1" id="KW-0805">Transcription regulation</keyword>
<dbReference type="EMBL" id="JAUSVP010000016">
    <property type="protein sequence ID" value="MDQ0449688.1"/>
    <property type="molecule type" value="Genomic_DNA"/>
</dbReference>
<dbReference type="PANTHER" id="PTHR43537:SF44">
    <property type="entry name" value="GNTR FAMILY REGULATORY PROTEIN"/>
    <property type="match status" value="1"/>
</dbReference>
<accession>A0ABU0I4Y9</accession>
<dbReference type="Pfam" id="PF07729">
    <property type="entry name" value="FCD"/>
    <property type="match status" value="1"/>
</dbReference>
<dbReference type="InterPro" id="IPR011711">
    <property type="entry name" value="GntR_C"/>
</dbReference>
<comment type="caution">
    <text evidence="5">The sequence shown here is derived from an EMBL/GenBank/DDBJ whole genome shotgun (WGS) entry which is preliminary data.</text>
</comment>
<dbReference type="PROSITE" id="PS50949">
    <property type="entry name" value="HTH_GNTR"/>
    <property type="match status" value="1"/>
</dbReference>
<dbReference type="Gene3D" id="1.20.120.530">
    <property type="entry name" value="GntR ligand-binding domain-like"/>
    <property type="match status" value="1"/>
</dbReference>
<name>A0ABU0I4Y9_9HYPH</name>
<evidence type="ECO:0000313" key="5">
    <source>
        <dbReference type="EMBL" id="MDQ0449688.1"/>
    </source>
</evidence>
<evidence type="ECO:0000256" key="3">
    <source>
        <dbReference type="ARBA" id="ARBA00023163"/>
    </source>
</evidence>
<dbReference type="SUPFAM" id="SSF46785">
    <property type="entry name" value="Winged helix' DNA-binding domain"/>
    <property type="match status" value="1"/>
</dbReference>
<evidence type="ECO:0000313" key="6">
    <source>
        <dbReference type="Proteomes" id="UP001231124"/>
    </source>
</evidence>
<keyword evidence="2 5" id="KW-0238">DNA-binding</keyword>
<dbReference type="InterPro" id="IPR036390">
    <property type="entry name" value="WH_DNA-bd_sf"/>
</dbReference>
<dbReference type="GO" id="GO:0003677">
    <property type="term" value="F:DNA binding"/>
    <property type="evidence" value="ECO:0007669"/>
    <property type="project" value="UniProtKB-KW"/>
</dbReference>
<organism evidence="5 6">
    <name type="scientific">Methylobacterium aerolatum</name>
    <dbReference type="NCBI Taxonomy" id="418708"/>
    <lineage>
        <taxon>Bacteria</taxon>
        <taxon>Pseudomonadati</taxon>
        <taxon>Pseudomonadota</taxon>
        <taxon>Alphaproteobacteria</taxon>
        <taxon>Hyphomicrobiales</taxon>
        <taxon>Methylobacteriaceae</taxon>
        <taxon>Methylobacterium</taxon>
    </lineage>
</organism>
<dbReference type="RefSeq" id="WP_238205149.1">
    <property type="nucleotide sequence ID" value="NZ_BPQE01000021.1"/>
</dbReference>
<dbReference type="InterPro" id="IPR036388">
    <property type="entry name" value="WH-like_DNA-bd_sf"/>
</dbReference>
<dbReference type="PANTHER" id="PTHR43537">
    <property type="entry name" value="TRANSCRIPTIONAL REGULATOR, GNTR FAMILY"/>
    <property type="match status" value="1"/>
</dbReference>
<keyword evidence="3" id="KW-0804">Transcription</keyword>
<dbReference type="Proteomes" id="UP001231124">
    <property type="component" value="Unassembled WGS sequence"/>
</dbReference>
<sequence>MQQGAPGGGATVRGCGAGEEVRLPLATVGERIHGSVARTLGAAILAGRHRPGDVLPGEIEFSEQLGVSRTAYREAIRILSAKGLVESRPKTGTRVSARSRWNLLDPDILAWAFEGEPSETLIRDLFELRMIVEPAAAALAAARRTEPLIARMDRALDDMARLGLASEEGRAADQAFHNAILEAAGNGPLLALSSSIAAAVTWTTIYKHRRRGIPRDPIADHRALFDTIVAGDAEAARAAMTELVRLALADTELSMRA</sequence>
<keyword evidence="6" id="KW-1185">Reference proteome</keyword>
<dbReference type="SUPFAM" id="SSF48008">
    <property type="entry name" value="GntR ligand-binding domain-like"/>
    <property type="match status" value="1"/>
</dbReference>
<evidence type="ECO:0000256" key="1">
    <source>
        <dbReference type="ARBA" id="ARBA00023015"/>
    </source>
</evidence>